<dbReference type="STRING" id="484498.SAMN05421686_104186"/>
<dbReference type="SUPFAM" id="SSF111369">
    <property type="entry name" value="HlyD-like secretion proteins"/>
    <property type="match status" value="1"/>
</dbReference>
<sequence length="356" mass="38232">MNFRYVPGIFLLSGLIACSGSDDADPVSEGRHSAIEIPVNVRSVSPQPVFDHYEFTGIVRSAQRAVIRTQISGRVEELPVRLGQKIASGDLIAELHNPEAAPAARSARVRWQQLNVQLEQQQRDFDRMNALYQSGQASRQEFEQARTALNSAKEAALAAENDYLKASGVNSERLIRAPFSGVVTAIITDVGEVVNPGQSVIQLASDEEYEVEITLPFAVAQIIEAGVEIPVRTSEGGSEFNSYATVKEISPFRDRGSLPSVVMTVPDVIAGETIVAQISVPKSDGWVVPVTAVSRKGKGAVIYRLHNGGRVEAVDVVLGSSQLNGVEVQGALESGDSIVISGVQRLFDQAQVAVSQ</sequence>
<comment type="similarity">
    <text evidence="1">Belongs to the membrane fusion protein (MFP) (TC 8.A.1) family.</text>
</comment>
<proteinExistence type="inferred from homology"/>
<dbReference type="GO" id="GO:1990281">
    <property type="term" value="C:efflux pump complex"/>
    <property type="evidence" value="ECO:0007669"/>
    <property type="project" value="TreeGrafter"/>
</dbReference>
<dbReference type="InterPro" id="IPR006143">
    <property type="entry name" value="RND_pump_MFP"/>
</dbReference>
<protein>
    <submittedName>
        <fullName evidence="3">RND family efflux transporter, MFP subunit</fullName>
    </submittedName>
</protein>
<dbReference type="InterPro" id="IPR058647">
    <property type="entry name" value="BSH_CzcB-like"/>
</dbReference>
<accession>A0A1N7LS05</accession>
<dbReference type="NCBIfam" id="TIGR01730">
    <property type="entry name" value="RND_mfp"/>
    <property type="match status" value="1"/>
</dbReference>
<dbReference type="Gene3D" id="1.10.287.470">
    <property type="entry name" value="Helix hairpin bin"/>
    <property type="match status" value="1"/>
</dbReference>
<dbReference type="EMBL" id="FTOH01000004">
    <property type="protein sequence ID" value="SIS76630.1"/>
    <property type="molecule type" value="Genomic_DNA"/>
</dbReference>
<evidence type="ECO:0000259" key="2">
    <source>
        <dbReference type="Pfam" id="PF25973"/>
    </source>
</evidence>
<feature type="domain" description="CzcB-like barrel-sandwich hybrid" evidence="2">
    <location>
        <begin position="65"/>
        <end position="204"/>
    </location>
</feature>
<evidence type="ECO:0000313" key="3">
    <source>
        <dbReference type="EMBL" id="SIS76630.1"/>
    </source>
</evidence>
<keyword evidence="4" id="KW-1185">Reference proteome</keyword>
<dbReference type="Pfam" id="PF25973">
    <property type="entry name" value="BSH_CzcB"/>
    <property type="match status" value="1"/>
</dbReference>
<dbReference type="Gene3D" id="2.40.30.170">
    <property type="match status" value="1"/>
</dbReference>
<evidence type="ECO:0000256" key="1">
    <source>
        <dbReference type="ARBA" id="ARBA00009477"/>
    </source>
</evidence>
<dbReference type="Proteomes" id="UP000185639">
    <property type="component" value="Unassembled WGS sequence"/>
</dbReference>
<dbReference type="AlphaFoldDB" id="A0A1N7LS05"/>
<evidence type="ECO:0000313" key="4">
    <source>
        <dbReference type="Proteomes" id="UP000185639"/>
    </source>
</evidence>
<dbReference type="PANTHER" id="PTHR30469">
    <property type="entry name" value="MULTIDRUG RESISTANCE PROTEIN MDTA"/>
    <property type="match status" value="1"/>
</dbReference>
<gene>
    <name evidence="3" type="ORF">SAMN05421686_104186</name>
</gene>
<dbReference type="Gene3D" id="2.40.50.100">
    <property type="match status" value="1"/>
</dbReference>
<dbReference type="GO" id="GO:0015562">
    <property type="term" value="F:efflux transmembrane transporter activity"/>
    <property type="evidence" value="ECO:0007669"/>
    <property type="project" value="TreeGrafter"/>
</dbReference>
<name>A0A1N7LS05_9GAMM</name>
<reference evidence="4" key="1">
    <citation type="submission" date="2017-01" db="EMBL/GenBank/DDBJ databases">
        <authorList>
            <person name="Varghese N."/>
            <person name="Submissions S."/>
        </authorList>
    </citation>
    <scope>NUCLEOTIDE SEQUENCE [LARGE SCALE GENOMIC DNA]</scope>
    <source>
        <strain evidence="4">DSM 24913</strain>
    </source>
</reference>
<dbReference type="PANTHER" id="PTHR30469:SF15">
    <property type="entry name" value="HLYD FAMILY OF SECRETION PROTEINS"/>
    <property type="match status" value="1"/>
</dbReference>
<dbReference type="PROSITE" id="PS51257">
    <property type="entry name" value="PROKAR_LIPOPROTEIN"/>
    <property type="match status" value="1"/>
</dbReference>
<dbReference type="RefSeq" id="WP_076515042.1">
    <property type="nucleotide sequence ID" value="NZ_FTOH01000004.1"/>
</dbReference>
<dbReference type="Gene3D" id="2.40.420.20">
    <property type="match status" value="1"/>
</dbReference>
<organism evidence="3 4">
    <name type="scientific">Thalassolituus maritimus</name>
    <dbReference type="NCBI Taxonomy" id="484498"/>
    <lineage>
        <taxon>Bacteria</taxon>
        <taxon>Pseudomonadati</taxon>
        <taxon>Pseudomonadota</taxon>
        <taxon>Gammaproteobacteria</taxon>
        <taxon>Oceanospirillales</taxon>
        <taxon>Oceanospirillaceae</taxon>
        <taxon>Thalassolituus</taxon>
    </lineage>
</organism>